<dbReference type="Proteomes" id="UP000693981">
    <property type="component" value="Unassembled WGS sequence"/>
</dbReference>
<dbReference type="PANTHER" id="PTHR11319:SF35">
    <property type="entry name" value="OUTER MEMBRANE PROTEIN PMPC-RELATED"/>
    <property type="match status" value="1"/>
</dbReference>
<dbReference type="EMBL" id="JAGDFL010000158">
    <property type="protein sequence ID" value="KAG7396382.1"/>
    <property type="molecule type" value="Genomic_DNA"/>
</dbReference>
<reference evidence="4" key="1">
    <citation type="submission" date="2021-02" db="EMBL/GenBank/DDBJ databases">
        <authorList>
            <person name="Palmer J.M."/>
        </authorList>
    </citation>
    <scope>NUCLEOTIDE SEQUENCE</scope>
    <source>
        <strain evidence="4">SCRP23</strain>
    </source>
</reference>
<evidence type="ECO:0000313" key="5">
    <source>
        <dbReference type="Proteomes" id="UP000693981"/>
    </source>
</evidence>
<sequence>MRLYYKSYQNKCIKLFFWILLLFYPMLSQRVIGSFYCDEIGESFYMRLDHSNLCYDGAWLFYLPINITLIIFWVLGVPMLFWAILFHKRSRGVDDMLLLIQDPSQEQLRESLVLKMRLDITDRGQVLDEDKLETFEEDLLAQYLRDRNLNEPSTVAQVGFIYHSYNTAFWWFEVWDLGRKLLLNCVVSLLAKAGANRICCGLVVLLVYLSVMLFYKPYRERSDSALAGVTHIQLFITLFCGLILKMGSLYLQESVVWLVTYTAIITSLGTLSYAVFSILNEKVTGVKIARRRSREAHRRAIAAQVRKLWRQACGYALAEIYLRNPDAGPMSLLVMVELARRSRCQREKEKLGAQVELAAAVHPTVVADEPDSILFTSQIAVEEGDSAAPDMIGTNEDSGHNDSM</sequence>
<feature type="transmembrane region" description="Helical" evidence="2">
    <location>
        <begin position="256"/>
        <end position="279"/>
    </location>
</feature>
<feature type="region of interest" description="Disordered" evidence="1">
    <location>
        <begin position="385"/>
        <end position="404"/>
    </location>
</feature>
<accession>A0A8T1WQS3</accession>
<feature type="transmembrane region" description="Helical" evidence="2">
    <location>
        <begin position="57"/>
        <end position="86"/>
    </location>
</feature>
<dbReference type="OrthoDB" id="205145at2759"/>
<dbReference type="Pfam" id="PF06011">
    <property type="entry name" value="TRP"/>
    <property type="match status" value="1"/>
</dbReference>
<keyword evidence="5" id="KW-1185">Reference proteome</keyword>
<feature type="transmembrane region" description="Helical" evidence="2">
    <location>
        <begin position="224"/>
        <end position="244"/>
    </location>
</feature>
<keyword evidence="2" id="KW-0472">Membrane</keyword>
<organism evidence="4 5">
    <name type="scientific">Phytophthora boehmeriae</name>
    <dbReference type="NCBI Taxonomy" id="109152"/>
    <lineage>
        <taxon>Eukaryota</taxon>
        <taxon>Sar</taxon>
        <taxon>Stramenopiles</taxon>
        <taxon>Oomycota</taxon>
        <taxon>Peronosporomycetes</taxon>
        <taxon>Peronosporales</taxon>
        <taxon>Peronosporaceae</taxon>
        <taxon>Phytophthora</taxon>
    </lineage>
</organism>
<evidence type="ECO:0000256" key="1">
    <source>
        <dbReference type="SAM" id="MobiDB-lite"/>
    </source>
</evidence>
<gene>
    <name evidence="4" type="ORF">PHYBOEH_002342</name>
</gene>
<evidence type="ECO:0000313" key="4">
    <source>
        <dbReference type="EMBL" id="KAG7396382.1"/>
    </source>
</evidence>
<dbReference type="InterPro" id="IPR010308">
    <property type="entry name" value="TRP_C"/>
</dbReference>
<keyword evidence="2" id="KW-0812">Transmembrane</keyword>
<feature type="transmembrane region" description="Helical" evidence="2">
    <location>
        <begin position="198"/>
        <end position="218"/>
    </location>
</feature>
<feature type="domain" description="TRP C-terminal" evidence="3">
    <location>
        <begin position="152"/>
        <end position="245"/>
    </location>
</feature>
<proteinExistence type="predicted"/>
<evidence type="ECO:0000259" key="3">
    <source>
        <dbReference type="Pfam" id="PF06011"/>
    </source>
</evidence>
<name>A0A8T1WQS3_9STRA</name>
<dbReference type="AlphaFoldDB" id="A0A8T1WQS3"/>
<keyword evidence="2" id="KW-1133">Transmembrane helix</keyword>
<protein>
    <recommendedName>
        <fullName evidence="3">TRP C-terminal domain-containing protein</fullName>
    </recommendedName>
</protein>
<dbReference type="PANTHER" id="PTHR11319">
    <property type="entry name" value="G PROTEIN-COUPLED RECEPTOR-RELATED"/>
    <property type="match status" value="1"/>
</dbReference>
<comment type="caution">
    <text evidence="4">The sequence shown here is derived from an EMBL/GenBank/DDBJ whole genome shotgun (WGS) entry which is preliminary data.</text>
</comment>
<evidence type="ECO:0000256" key="2">
    <source>
        <dbReference type="SAM" id="Phobius"/>
    </source>
</evidence>